<evidence type="ECO:0000313" key="1">
    <source>
        <dbReference type="EMBL" id="VDN53606.1"/>
    </source>
</evidence>
<dbReference type="Proteomes" id="UP000038040">
    <property type="component" value="Unplaced"/>
</dbReference>
<sequence length="73" mass="8435">MTDEDGIRFKDGFKDGWRSIGFSQVRYTGRGIRMECLRPPSRCASVDRGCARTCQSIYVLCHEHSLIDKCRYV</sequence>
<reference evidence="4" key="1">
    <citation type="submission" date="2017-02" db="UniProtKB">
        <authorList>
            <consortium name="WormBaseParasite"/>
        </authorList>
    </citation>
    <scope>IDENTIFICATION</scope>
</reference>
<evidence type="ECO:0000313" key="2">
    <source>
        <dbReference type="Proteomes" id="UP000038040"/>
    </source>
</evidence>
<evidence type="ECO:0000313" key="4">
    <source>
        <dbReference type="WBParaSite" id="DME_0001003501-mRNA-1"/>
    </source>
</evidence>
<gene>
    <name evidence="1" type="ORF">DME_LOCUS3579</name>
</gene>
<dbReference type="WBParaSite" id="DME_0001003501-mRNA-1">
    <property type="protein sequence ID" value="DME_0001003501-mRNA-1"/>
    <property type="gene ID" value="DME_0001003501"/>
</dbReference>
<reference evidence="1 3" key="2">
    <citation type="submission" date="2018-11" db="EMBL/GenBank/DDBJ databases">
        <authorList>
            <consortium name="Pathogen Informatics"/>
        </authorList>
    </citation>
    <scope>NUCLEOTIDE SEQUENCE [LARGE SCALE GENOMIC DNA]</scope>
</reference>
<organism evidence="2 4">
    <name type="scientific">Dracunculus medinensis</name>
    <name type="common">Guinea worm</name>
    <dbReference type="NCBI Taxonomy" id="318479"/>
    <lineage>
        <taxon>Eukaryota</taxon>
        <taxon>Metazoa</taxon>
        <taxon>Ecdysozoa</taxon>
        <taxon>Nematoda</taxon>
        <taxon>Chromadorea</taxon>
        <taxon>Rhabditida</taxon>
        <taxon>Spirurina</taxon>
        <taxon>Dracunculoidea</taxon>
        <taxon>Dracunculidae</taxon>
        <taxon>Dracunculus</taxon>
    </lineage>
</organism>
<evidence type="ECO:0000313" key="3">
    <source>
        <dbReference type="Proteomes" id="UP000274756"/>
    </source>
</evidence>
<name>A0A0N4UPX3_DRAME</name>
<proteinExistence type="predicted"/>
<keyword evidence="3" id="KW-1185">Reference proteome</keyword>
<protein>
    <submittedName>
        <fullName evidence="1 4">Uncharacterized protein</fullName>
    </submittedName>
</protein>
<accession>A0A0N4UPX3</accession>
<dbReference type="AlphaFoldDB" id="A0A0N4UPX3"/>
<dbReference type="Proteomes" id="UP000274756">
    <property type="component" value="Unassembled WGS sequence"/>
</dbReference>
<dbReference type="EMBL" id="UYYG01000152">
    <property type="protein sequence ID" value="VDN53606.1"/>
    <property type="molecule type" value="Genomic_DNA"/>
</dbReference>